<feature type="region of interest" description="Disordered" evidence="3">
    <location>
        <begin position="1"/>
        <end position="23"/>
    </location>
</feature>
<dbReference type="Pfam" id="PF22939">
    <property type="entry name" value="WHD_GPIID"/>
    <property type="match status" value="1"/>
</dbReference>
<reference evidence="6 7" key="1">
    <citation type="submission" date="2019-07" db="EMBL/GenBank/DDBJ databases">
        <title>The First High-Quality Draft Genome Sequence of the Causal Agent of the Current Panama Disease Epidemic.</title>
        <authorList>
            <person name="Warmington R.J."/>
            <person name="Kay W."/>
            <person name="Jeffries A."/>
            <person name="Bebber D."/>
            <person name="Moore K."/>
            <person name="Studholme D.J."/>
        </authorList>
    </citation>
    <scope>NUCLEOTIDE SEQUENCE [LARGE SCALE GENOMIC DNA]</scope>
    <source>
        <strain evidence="6 7">TR4</strain>
    </source>
</reference>
<evidence type="ECO:0000256" key="2">
    <source>
        <dbReference type="PROSITE-ProRule" id="PRU00023"/>
    </source>
</evidence>
<dbReference type="InterPro" id="IPR054471">
    <property type="entry name" value="GPIID_WHD"/>
</dbReference>
<keyword evidence="1" id="KW-0677">Repeat</keyword>
<protein>
    <submittedName>
        <fullName evidence="6">Uncharacterized protein</fullName>
    </submittedName>
</protein>
<dbReference type="InterPro" id="IPR027417">
    <property type="entry name" value="P-loop_NTPase"/>
</dbReference>
<feature type="domain" description="Nephrocystin 3-like N-terminal" evidence="5">
    <location>
        <begin position="412"/>
        <end position="577"/>
    </location>
</feature>
<dbReference type="PRINTS" id="PR01415">
    <property type="entry name" value="ANKYRIN"/>
</dbReference>
<comment type="caution">
    <text evidence="6">The sequence shown here is derived from an EMBL/GenBank/DDBJ whole genome shotgun (WGS) entry which is preliminary data.</text>
</comment>
<dbReference type="SUPFAM" id="SSF53167">
    <property type="entry name" value="Purine and uridine phosphorylases"/>
    <property type="match status" value="1"/>
</dbReference>
<evidence type="ECO:0000259" key="4">
    <source>
        <dbReference type="Pfam" id="PF22939"/>
    </source>
</evidence>
<name>A0A5C6TM15_FUSOC</name>
<dbReference type="InterPro" id="IPR053137">
    <property type="entry name" value="NLR-like"/>
</dbReference>
<organism evidence="6 7">
    <name type="scientific">Fusarium oxysporum f. sp. cubense</name>
    <dbReference type="NCBI Taxonomy" id="61366"/>
    <lineage>
        <taxon>Eukaryota</taxon>
        <taxon>Fungi</taxon>
        <taxon>Dikarya</taxon>
        <taxon>Ascomycota</taxon>
        <taxon>Pezizomycotina</taxon>
        <taxon>Sordariomycetes</taxon>
        <taxon>Hypocreomycetidae</taxon>
        <taxon>Hypocreales</taxon>
        <taxon>Nectriaceae</taxon>
        <taxon>Fusarium</taxon>
        <taxon>Fusarium oxysporum species complex</taxon>
    </lineage>
</organism>
<dbReference type="PANTHER" id="PTHR46082">
    <property type="entry name" value="ATP/GTP-BINDING PROTEIN-RELATED"/>
    <property type="match status" value="1"/>
</dbReference>
<dbReference type="SMART" id="SM00248">
    <property type="entry name" value="ANK"/>
    <property type="match status" value="5"/>
</dbReference>
<gene>
    <name evidence="6" type="ORF">FocTR4_00007699</name>
</gene>
<evidence type="ECO:0000313" key="7">
    <source>
        <dbReference type="Proteomes" id="UP000321331"/>
    </source>
</evidence>
<dbReference type="SUPFAM" id="SSF48403">
    <property type="entry name" value="Ankyrin repeat"/>
    <property type="match status" value="1"/>
</dbReference>
<feature type="compositionally biased region" description="Basic and acidic residues" evidence="3">
    <location>
        <begin position="1"/>
        <end position="22"/>
    </location>
</feature>
<evidence type="ECO:0000256" key="3">
    <source>
        <dbReference type="SAM" id="MobiDB-lite"/>
    </source>
</evidence>
<dbReference type="PROSITE" id="PS50297">
    <property type="entry name" value="ANK_REP_REGION"/>
    <property type="match status" value="2"/>
</dbReference>
<dbReference type="EMBL" id="VMNF01000003">
    <property type="protein sequence ID" value="TXC11118.1"/>
    <property type="molecule type" value="Genomic_DNA"/>
</dbReference>
<dbReference type="Pfam" id="PF24883">
    <property type="entry name" value="NPHP3_N"/>
    <property type="match status" value="1"/>
</dbReference>
<evidence type="ECO:0000259" key="5">
    <source>
        <dbReference type="Pfam" id="PF24883"/>
    </source>
</evidence>
<dbReference type="InterPro" id="IPR035994">
    <property type="entry name" value="Nucleoside_phosphorylase_sf"/>
</dbReference>
<dbReference type="InterPro" id="IPR002110">
    <property type="entry name" value="Ankyrin_rpt"/>
</dbReference>
<dbReference type="Gene3D" id="1.25.40.20">
    <property type="entry name" value="Ankyrin repeat-containing domain"/>
    <property type="match status" value="2"/>
</dbReference>
<dbReference type="GO" id="GO:0003824">
    <property type="term" value="F:catalytic activity"/>
    <property type="evidence" value="ECO:0007669"/>
    <property type="project" value="InterPro"/>
</dbReference>
<feature type="repeat" description="ANK" evidence="2">
    <location>
        <begin position="1018"/>
        <end position="1047"/>
    </location>
</feature>
<keyword evidence="2" id="KW-0040">ANK repeat</keyword>
<evidence type="ECO:0000313" key="6">
    <source>
        <dbReference type="EMBL" id="TXC11118.1"/>
    </source>
</evidence>
<feature type="repeat" description="ANK" evidence="2">
    <location>
        <begin position="914"/>
        <end position="940"/>
    </location>
</feature>
<feature type="compositionally biased region" description="Acidic residues" evidence="3">
    <location>
        <begin position="229"/>
        <end position="244"/>
    </location>
</feature>
<dbReference type="Gene3D" id="3.40.50.1580">
    <property type="entry name" value="Nucleoside phosphorylase domain"/>
    <property type="match status" value="1"/>
</dbReference>
<accession>A0A5C6TM15</accession>
<feature type="repeat" description="ANK" evidence="2">
    <location>
        <begin position="881"/>
        <end position="913"/>
    </location>
</feature>
<dbReference type="PROSITE" id="PS50088">
    <property type="entry name" value="ANK_REPEAT"/>
    <property type="match status" value="3"/>
</dbReference>
<feature type="region of interest" description="Disordered" evidence="3">
    <location>
        <begin position="223"/>
        <end position="244"/>
    </location>
</feature>
<dbReference type="AlphaFoldDB" id="A0A5C6TM15"/>
<feature type="domain" description="GPI inositol-deacylase winged helix" evidence="4">
    <location>
        <begin position="699"/>
        <end position="777"/>
    </location>
</feature>
<dbReference type="Gene3D" id="3.40.50.300">
    <property type="entry name" value="P-loop containing nucleotide triphosphate hydrolases"/>
    <property type="match status" value="1"/>
</dbReference>
<dbReference type="Proteomes" id="UP000321331">
    <property type="component" value="Unassembled WGS sequence"/>
</dbReference>
<sequence length="1086" mass="121769">MDNKGKRDEGVGETTSKGEKSDTALTHNDYTMGWICALPKELTAATAMLDQQHPPLTKLPSDNNAYTLGSIRDHNIVITCLPKGMIGNISAATVASSMANTFPFIKVGLMVGVGGGVPSNKVRLGDVVVSTSTGTSSGVIKWDSGKVHGEEKFERTGSLNNPPQALLTALTLLETQHNLNGSEIPNYLEDLKQKWPKLASKCLRTGSLRDVLFKSSYSHVLKSAREQDNDGDEELEENDEEEESCSLCDKNMTVKRNPRDMVVHYGLIASGDKLIKDAASRNKLNKDLGGNVLCIEMEAAGLMNQFPCLIIRGICDYADSHKNKDWQEYAAIIAAAFAKELLQYVQARELEGERPLKDLLENVHSIVSETQQDVTEIKARQQKNDDNYILDWLTEVNYGLQHSQYRSLRQPGTGGWLPKMDKFRAWLTTKSQTLFCLGIPGAGKTILTSLVIDDLWSSVFDESNIGIAYIYFSFQRQKEQTLDRLLLSLLKQLAGKLASMPEEVVDLYHKHEKELTRPTYEDIIYVLRKVIAKYSRVFIVVDALDEYSVTGSSRKPFFQKLDQLQREYQINIFMTSRFDKWITLEVEEAFRSVTRIEIEAATEDIETYVDGKVDVLPPAVQENKDLREAIKEGIASSAEGMFLLAQVYLNLLCYQDSETEIRHQLAAFASRKDQGEEKTEALADAYRQTMDRIKQQQPKHALLAKQVLGWLSYAKRELTVKELQHALATSSLHREASDADLPYDGRLVSVCAGLVTIDENRKIIRLVHYTAQEYLKQRPAELLPMTERDITRTCISYLSFSSFEASHNHNGGWAILKSRLKRWPFYHYAAKHWGHHARESAISEDELMDLLTTGARLVKSAEVLMVSEAFKNHDYFATPPESLTTLHLAAYFGLEKLVRKLLEFGKAVDAADSHGRTPLSYAAEFGHAAAAEILLQYKADPYSPCTNKRQAGWTPLSFAVEKGCFRVTQLLVKWGLDFIQLELFRAAHVGRKDIVHLLLENGAAMEYQPMSRNDCLGTAIILATQGGHKNVVRLLLENGANPAVQVSGYFKGLSPLGYAAEHRGHGIFELLCHASEEKPDFINTTR</sequence>
<dbReference type="InterPro" id="IPR036770">
    <property type="entry name" value="Ankyrin_rpt-contain_sf"/>
</dbReference>
<dbReference type="InterPro" id="IPR056884">
    <property type="entry name" value="NPHP3-like_N"/>
</dbReference>
<dbReference type="SUPFAM" id="SSF52540">
    <property type="entry name" value="P-loop containing nucleoside triphosphate hydrolases"/>
    <property type="match status" value="1"/>
</dbReference>
<proteinExistence type="predicted"/>
<dbReference type="Pfam" id="PF12796">
    <property type="entry name" value="Ank_2"/>
    <property type="match status" value="2"/>
</dbReference>
<dbReference type="GO" id="GO:0009116">
    <property type="term" value="P:nucleoside metabolic process"/>
    <property type="evidence" value="ECO:0007669"/>
    <property type="project" value="InterPro"/>
</dbReference>
<dbReference type="PANTHER" id="PTHR46082:SF11">
    <property type="entry name" value="AAA+ ATPASE DOMAIN-CONTAINING PROTEIN-RELATED"/>
    <property type="match status" value="1"/>
</dbReference>
<evidence type="ECO:0000256" key="1">
    <source>
        <dbReference type="ARBA" id="ARBA00022737"/>
    </source>
</evidence>